<feature type="transmembrane region" description="Helical" evidence="1">
    <location>
        <begin position="111"/>
        <end position="136"/>
    </location>
</feature>
<gene>
    <name evidence="2" type="primary">orf139</name>
</gene>
<keyword evidence="1" id="KW-1133">Transmembrane helix</keyword>
<protein>
    <submittedName>
        <fullName evidence="2">Uncharacterized protein</fullName>
    </submittedName>
</protein>
<accession>A0A343AWR2</accession>
<keyword evidence="1" id="KW-0812">Transmembrane</keyword>
<dbReference type="AlphaFoldDB" id="A0A343AWR2"/>
<sequence>MKTINYIVASLSRNFSELSDKIENFICSHTINFTSDGIFGSIDAYKEFLSHLSKEQLFSLIHVLFFTALIIAVFNLAAVFYGDSLINLLDIEKRFPSLAKIIKLRIKFQQYYFGLNLIIIFSVLFVLLYFNFFVLIGVI</sequence>
<keyword evidence="1" id="KW-0472">Membrane</keyword>
<dbReference type="EMBL" id="KX827267">
    <property type="protein sequence ID" value="APT42224.1"/>
    <property type="molecule type" value="Genomic_DNA"/>
</dbReference>
<evidence type="ECO:0000313" key="2">
    <source>
        <dbReference type="EMBL" id="APT42224.1"/>
    </source>
</evidence>
<organism evidence="2">
    <name type="scientific">Pleurotus eryngii</name>
    <name type="common">Boletus of the steppes</name>
    <dbReference type="NCBI Taxonomy" id="5323"/>
    <lineage>
        <taxon>Eukaryota</taxon>
        <taxon>Fungi</taxon>
        <taxon>Dikarya</taxon>
        <taxon>Basidiomycota</taxon>
        <taxon>Agaricomycotina</taxon>
        <taxon>Agaricomycetes</taxon>
        <taxon>Agaricomycetidae</taxon>
        <taxon>Agaricales</taxon>
        <taxon>Pleurotineae</taxon>
        <taxon>Pleurotaceae</taxon>
        <taxon>Pleurotus</taxon>
    </lineage>
</organism>
<reference evidence="2" key="1">
    <citation type="journal article" date="2016" name="Mitochondrial DNA Part B Resour">
        <title>The complete mitochondrial genome of the Basidiomycete edible fungus Pleurotus eryngii.</title>
        <authorList>
            <person name="Yang R."/>
            <person name="Li Y."/>
            <person name="Li C."/>
            <person name="Xu J."/>
            <person name="Bao D."/>
        </authorList>
    </citation>
    <scope>NUCLEOTIDE SEQUENCE</scope>
</reference>
<feature type="transmembrane region" description="Helical" evidence="1">
    <location>
        <begin position="57"/>
        <end position="90"/>
    </location>
</feature>
<keyword evidence="2" id="KW-0496">Mitochondrion</keyword>
<evidence type="ECO:0000256" key="1">
    <source>
        <dbReference type="SAM" id="Phobius"/>
    </source>
</evidence>
<proteinExistence type="predicted"/>
<dbReference type="GeneID" id="30901342"/>
<name>A0A343AWR2_PLEER</name>
<geneLocation type="mitochondrion" evidence="2"/>
<dbReference type="RefSeq" id="YP_009344409.1">
    <property type="nucleotide sequence ID" value="NC_033533.1"/>
</dbReference>